<dbReference type="RefSeq" id="WP_173414089.1">
    <property type="nucleotide sequence ID" value="NZ_CP054139.1"/>
</dbReference>
<evidence type="ECO:0000256" key="1">
    <source>
        <dbReference type="ARBA" id="ARBA00007274"/>
    </source>
</evidence>
<dbReference type="InterPro" id="IPR041561">
    <property type="entry name" value="PglD_N"/>
</dbReference>
<protein>
    <submittedName>
        <fullName evidence="5">Acetyltransferase</fullName>
    </submittedName>
</protein>
<evidence type="ECO:0000313" key="6">
    <source>
        <dbReference type="Proteomes" id="UP000505355"/>
    </source>
</evidence>
<accession>A0A7D4TTW2</accession>
<feature type="domain" description="PglD N-terminal" evidence="4">
    <location>
        <begin position="3"/>
        <end position="83"/>
    </location>
</feature>
<comment type="similarity">
    <text evidence="1">Belongs to the transferase hexapeptide repeat family.</text>
</comment>
<dbReference type="Pfam" id="PF17836">
    <property type="entry name" value="PglD_N"/>
    <property type="match status" value="1"/>
</dbReference>
<proteinExistence type="inferred from homology"/>
<dbReference type="CDD" id="cd03360">
    <property type="entry name" value="LbH_AT_putative"/>
    <property type="match status" value="1"/>
</dbReference>
<dbReference type="PANTHER" id="PTHR43300:SF7">
    <property type="entry name" value="UDP-N-ACETYLBACILLOSAMINE N-ACETYLTRANSFERASE"/>
    <property type="match status" value="1"/>
</dbReference>
<dbReference type="Gene3D" id="2.160.10.10">
    <property type="entry name" value="Hexapeptide repeat proteins"/>
    <property type="match status" value="1"/>
</dbReference>
<feature type="binding site" evidence="3">
    <location>
        <position position="73"/>
    </location>
    <ligand>
        <name>substrate</name>
    </ligand>
</feature>
<dbReference type="PANTHER" id="PTHR43300">
    <property type="entry name" value="ACETYLTRANSFERASE"/>
    <property type="match status" value="1"/>
</dbReference>
<dbReference type="AlphaFoldDB" id="A0A7D4TTW2"/>
<dbReference type="EMBL" id="CP054139">
    <property type="protein sequence ID" value="QKJ29395.1"/>
    <property type="molecule type" value="Genomic_DNA"/>
</dbReference>
<dbReference type="GO" id="GO:0016740">
    <property type="term" value="F:transferase activity"/>
    <property type="evidence" value="ECO:0007669"/>
    <property type="project" value="UniProtKB-KW"/>
</dbReference>
<keyword evidence="5" id="KW-0808">Transferase</keyword>
<evidence type="ECO:0000313" key="5">
    <source>
        <dbReference type="EMBL" id="QKJ29395.1"/>
    </source>
</evidence>
<dbReference type="Gene3D" id="3.40.50.20">
    <property type="match status" value="1"/>
</dbReference>
<dbReference type="InterPro" id="IPR011004">
    <property type="entry name" value="Trimer_LpxA-like_sf"/>
</dbReference>
<evidence type="ECO:0000256" key="3">
    <source>
        <dbReference type="PIRSR" id="PIRSR620019-2"/>
    </source>
</evidence>
<dbReference type="InterPro" id="IPR050179">
    <property type="entry name" value="Trans_hexapeptide_repeat"/>
</dbReference>
<feature type="site" description="Increases basicity of active site His" evidence="2">
    <location>
        <position position="140"/>
    </location>
</feature>
<feature type="active site" description="Proton acceptor" evidence="2">
    <location>
        <position position="139"/>
    </location>
</feature>
<dbReference type="SUPFAM" id="SSF51161">
    <property type="entry name" value="Trimeric LpxA-like enzymes"/>
    <property type="match status" value="1"/>
</dbReference>
<evidence type="ECO:0000256" key="2">
    <source>
        <dbReference type="PIRSR" id="PIRSR620019-1"/>
    </source>
</evidence>
<sequence>MEDIYILGSGGFAKEVYALVKSLNLYKVVAFVDIEERDDIRFNERSVPVISEDGLATISNKADNKVNLAIGVGDPLLITKLAHKFNDFVFPNLIHPSAIYDIHEVEFGRGNVITAGVIFTTCISVKDFNIFNLSATIGHDCQIGSYNVINPSVNLSGGLHIGNSNLFGVGSVILQHLNVGNNNTIGASALVTKNIDNDSIHIGVPAKKFLK</sequence>
<dbReference type="KEGG" id="mmab:HQ865_06370"/>
<dbReference type="Proteomes" id="UP000505355">
    <property type="component" value="Chromosome"/>
</dbReference>
<dbReference type="InterPro" id="IPR020019">
    <property type="entry name" value="AcTrfase_PglD-like"/>
</dbReference>
<organism evidence="5 6">
    <name type="scientific">Mucilaginibacter mali</name>
    <dbReference type="NCBI Taxonomy" id="2740462"/>
    <lineage>
        <taxon>Bacteria</taxon>
        <taxon>Pseudomonadati</taxon>
        <taxon>Bacteroidota</taxon>
        <taxon>Sphingobacteriia</taxon>
        <taxon>Sphingobacteriales</taxon>
        <taxon>Sphingobacteriaceae</taxon>
        <taxon>Mucilaginibacter</taxon>
    </lineage>
</organism>
<gene>
    <name evidence="5" type="ORF">HQ865_06370</name>
</gene>
<name>A0A7D4TTW2_9SPHI</name>
<evidence type="ECO:0000259" key="4">
    <source>
        <dbReference type="Pfam" id="PF17836"/>
    </source>
</evidence>
<reference evidence="5 6" key="1">
    <citation type="submission" date="2020-05" db="EMBL/GenBank/DDBJ databases">
        <title>Mucilaginibacter mali sp. nov.</title>
        <authorList>
            <person name="Kim H.S."/>
            <person name="Lee K.C."/>
            <person name="Suh M.K."/>
            <person name="Kim J.-S."/>
            <person name="Han K.-I."/>
            <person name="Eom M.K."/>
            <person name="Shin Y.K."/>
            <person name="Lee J.-S."/>
        </authorList>
    </citation>
    <scope>NUCLEOTIDE SEQUENCE [LARGE SCALE GENOMIC DNA]</scope>
    <source>
        <strain evidence="5 6">G2-14</strain>
    </source>
</reference>
<keyword evidence="6" id="KW-1185">Reference proteome</keyword>